<organism evidence="1 2">
    <name type="scientific">Natrialba asiatica (strain ATCC 700177 / DSM 12278 / JCM 9576 / FERM P-10747 / NBRC 102637 / 172P1)</name>
    <dbReference type="NCBI Taxonomy" id="29540"/>
    <lineage>
        <taxon>Archaea</taxon>
        <taxon>Methanobacteriati</taxon>
        <taxon>Methanobacteriota</taxon>
        <taxon>Stenosarchaea group</taxon>
        <taxon>Halobacteria</taxon>
        <taxon>Halobacteriales</taxon>
        <taxon>Natrialbaceae</taxon>
        <taxon>Natrialba</taxon>
    </lineage>
</organism>
<proteinExistence type="predicted"/>
<comment type="caution">
    <text evidence="1">The sequence shown here is derived from an EMBL/GenBank/DDBJ whole genome shotgun (WGS) entry which is preliminary data.</text>
</comment>
<sequence>MSSERSTDTIKREDDCGAYDSVLRSLEPGVLVRFNANDPSQASTPELKVGYHDQKEAYIELEASDEIYRVSYCRRTGPEIRRENGGTDMITTIEVGGIDG</sequence>
<accession>M0B3Y4</accession>
<gene>
    <name evidence="1" type="ORF">C481_03352</name>
</gene>
<reference evidence="1 2" key="1">
    <citation type="journal article" date="2014" name="PLoS Genet.">
        <title>Phylogenetically driven sequencing of extremely halophilic archaea reveals strategies for static and dynamic osmo-response.</title>
        <authorList>
            <person name="Becker E.A."/>
            <person name="Seitzer P.M."/>
            <person name="Tritt A."/>
            <person name="Larsen D."/>
            <person name="Krusor M."/>
            <person name="Yao A.I."/>
            <person name="Wu D."/>
            <person name="Madern D."/>
            <person name="Eisen J.A."/>
            <person name="Darling A.E."/>
            <person name="Facciotti M.T."/>
        </authorList>
    </citation>
    <scope>NUCLEOTIDE SEQUENCE [LARGE SCALE GENOMIC DNA]</scope>
    <source>
        <strain evidence="1 2">DSM 12278</strain>
    </source>
</reference>
<dbReference type="RefSeq" id="WP_006107519.1">
    <property type="nucleotide sequence ID" value="NZ_AOIO01000010.1"/>
</dbReference>
<evidence type="ECO:0000313" key="1">
    <source>
        <dbReference type="EMBL" id="ELZ04953.1"/>
    </source>
</evidence>
<dbReference type="Proteomes" id="UP000011554">
    <property type="component" value="Unassembled WGS sequence"/>
</dbReference>
<keyword evidence="2" id="KW-1185">Reference proteome</keyword>
<dbReference type="EMBL" id="AOIO01000010">
    <property type="protein sequence ID" value="ELZ04953.1"/>
    <property type="molecule type" value="Genomic_DNA"/>
</dbReference>
<dbReference type="AlphaFoldDB" id="M0B3Y4"/>
<name>M0B3Y4_NATA1</name>
<evidence type="ECO:0000313" key="2">
    <source>
        <dbReference type="Proteomes" id="UP000011554"/>
    </source>
</evidence>
<dbReference type="STRING" id="29540.C481_03352"/>
<protein>
    <submittedName>
        <fullName evidence="1">Uncharacterized protein</fullName>
    </submittedName>
</protein>